<dbReference type="InterPro" id="IPR000836">
    <property type="entry name" value="PRTase_dom"/>
</dbReference>
<feature type="domain" description="Phosphoribosyltransferase" evidence="2">
    <location>
        <begin position="186"/>
        <end position="224"/>
    </location>
</feature>
<reference evidence="4" key="1">
    <citation type="submission" date="2016-04" db="EMBL/GenBank/DDBJ databases">
        <authorList>
            <person name="Tagini F."/>
        </authorList>
    </citation>
    <scope>NUCLEOTIDE SEQUENCE [LARGE SCALE GENOMIC DNA]</scope>
    <source>
        <strain evidence="4">CHUV0807</strain>
    </source>
</reference>
<dbReference type="CDD" id="cd06223">
    <property type="entry name" value="PRTases_typeI"/>
    <property type="match status" value="1"/>
</dbReference>
<name>A0A1C3H2C2_9GAMM</name>
<evidence type="ECO:0000256" key="1">
    <source>
        <dbReference type="ARBA" id="ARBA00008007"/>
    </source>
</evidence>
<sequence length="229" mass="25004">MISRWLTRFIRPCCLTCGTPQVVGLCDVCADRLPAIGKHCPTCANSVADDHYPCGACLRRPPAFSRLLVRWQFTTEVRHIILRGKYHADRCALRVLEDEACRLLRAQPVAVDAVVAMPVSAQRLRQRGFNQTLYPAHAAAQALGVPLIAEGVFAKAGRPPQSRLRTHAARRRNIRGAFAVRGELPQRLLLVDDVVTSGATLHEAARILAAAGVQEIIALAVAAAHRPHP</sequence>
<keyword evidence="3" id="KW-0808">Transferase</keyword>
<dbReference type="PANTHER" id="PTHR47505">
    <property type="entry name" value="DNA UTILIZATION PROTEIN YHGH"/>
    <property type="match status" value="1"/>
</dbReference>
<dbReference type="Proteomes" id="UP000190837">
    <property type="component" value="Unassembled WGS sequence"/>
</dbReference>
<gene>
    <name evidence="3" type="ORF">CHUV0807_0334</name>
</gene>
<dbReference type="Gene3D" id="3.40.50.2020">
    <property type="match status" value="1"/>
</dbReference>
<dbReference type="PANTHER" id="PTHR47505:SF1">
    <property type="entry name" value="DNA UTILIZATION PROTEIN YHGH"/>
    <property type="match status" value="1"/>
</dbReference>
<organism evidence="3 4">
    <name type="scientific">Cardiobacterium hominis</name>
    <dbReference type="NCBI Taxonomy" id="2718"/>
    <lineage>
        <taxon>Bacteria</taxon>
        <taxon>Pseudomonadati</taxon>
        <taxon>Pseudomonadota</taxon>
        <taxon>Gammaproteobacteria</taxon>
        <taxon>Cardiobacteriales</taxon>
        <taxon>Cardiobacteriaceae</taxon>
        <taxon>Cardiobacterium</taxon>
    </lineage>
</organism>
<dbReference type="Pfam" id="PF00156">
    <property type="entry name" value="Pribosyltran"/>
    <property type="match status" value="1"/>
</dbReference>
<dbReference type="GO" id="GO:0016757">
    <property type="term" value="F:glycosyltransferase activity"/>
    <property type="evidence" value="ECO:0007669"/>
    <property type="project" value="UniProtKB-KW"/>
</dbReference>
<keyword evidence="3" id="KW-0328">Glycosyltransferase</keyword>
<dbReference type="RefSeq" id="WP_079539168.1">
    <property type="nucleotide sequence ID" value="NZ_CALFOW010000095.1"/>
</dbReference>
<protein>
    <submittedName>
        <fullName evidence="3">Competence protein F homolog, phosphoribosyltransferase domain protein YhgH required for utilization of DNA as sole source of carbon and energy</fullName>
    </submittedName>
</protein>
<dbReference type="InterPro" id="IPR029057">
    <property type="entry name" value="PRTase-like"/>
</dbReference>
<accession>A0A1C3H2C2</accession>
<evidence type="ECO:0000259" key="2">
    <source>
        <dbReference type="Pfam" id="PF00156"/>
    </source>
</evidence>
<evidence type="ECO:0000313" key="3">
    <source>
        <dbReference type="EMBL" id="SAM57679.1"/>
    </source>
</evidence>
<proteinExistence type="inferred from homology"/>
<dbReference type="InterPro" id="IPR051910">
    <property type="entry name" value="ComF/GntX_DNA_util-trans"/>
</dbReference>
<comment type="similarity">
    <text evidence="1">Belongs to the ComF/GntX family.</text>
</comment>
<evidence type="ECO:0000313" key="4">
    <source>
        <dbReference type="Proteomes" id="UP000190837"/>
    </source>
</evidence>
<dbReference type="EMBL" id="FKLO01000016">
    <property type="protein sequence ID" value="SAM57679.1"/>
    <property type="molecule type" value="Genomic_DNA"/>
</dbReference>
<dbReference type="SUPFAM" id="SSF53271">
    <property type="entry name" value="PRTase-like"/>
    <property type="match status" value="1"/>
</dbReference>
<dbReference type="AlphaFoldDB" id="A0A1C3H2C2"/>